<evidence type="ECO:0000313" key="3">
    <source>
        <dbReference type="EMBL" id="KXS09275.1"/>
    </source>
</evidence>
<dbReference type="PANTHER" id="PTHR24189:SF50">
    <property type="entry name" value="ANKYRIN REPEAT AND SOCS BOX PROTEIN 2"/>
    <property type="match status" value="1"/>
</dbReference>
<gene>
    <name evidence="3" type="ORF">M427DRAFT_149980</name>
</gene>
<evidence type="ECO:0000256" key="1">
    <source>
        <dbReference type="ARBA" id="ARBA00022737"/>
    </source>
</evidence>
<reference evidence="3 4" key="1">
    <citation type="journal article" date="2015" name="Genome Biol. Evol.">
        <title>Phylogenomic analyses indicate that early fungi evolved digesting cell walls of algal ancestors of land plants.</title>
        <authorList>
            <person name="Chang Y."/>
            <person name="Wang S."/>
            <person name="Sekimoto S."/>
            <person name="Aerts A.L."/>
            <person name="Choi C."/>
            <person name="Clum A."/>
            <person name="LaButti K.M."/>
            <person name="Lindquist E.A."/>
            <person name="Yee Ngan C."/>
            <person name="Ohm R.A."/>
            <person name="Salamov A.A."/>
            <person name="Grigoriev I.V."/>
            <person name="Spatafora J.W."/>
            <person name="Berbee M.L."/>
        </authorList>
    </citation>
    <scope>NUCLEOTIDE SEQUENCE [LARGE SCALE GENOMIC DNA]</scope>
    <source>
        <strain evidence="3 4">JEL478</strain>
    </source>
</reference>
<dbReference type="Pfam" id="PF00023">
    <property type="entry name" value="Ank"/>
    <property type="match status" value="1"/>
</dbReference>
<dbReference type="OrthoDB" id="4772757at2759"/>
<dbReference type="InterPro" id="IPR036770">
    <property type="entry name" value="Ankyrin_rpt-contain_sf"/>
</dbReference>
<dbReference type="EMBL" id="KQ965873">
    <property type="protein sequence ID" value="KXS09275.1"/>
    <property type="molecule type" value="Genomic_DNA"/>
</dbReference>
<dbReference type="PANTHER" id="PTHR24189">
    <property type="entry name" value="MYOTROPHIN"/>
    <property type="match status" value="1"/>
</dbReference>
<keyword evidence="2" id="KW-0040">ANK repeat</keyword>
<proteinExistence type="predicted"/>
<organism evidence="3 4">
    <name type="scientific">Gonapodya prolifera (strain JEL478)</name>
    <name type="common">Monoblepharis prolifera</name>
    <dbReference type="NCBI Taxonomy" id="1344416"/>
    <lineage>
        <taxon>Eukaryota</taxon>
        <taxon>Fungi</taxon>
        <taxon>Fungi incertae sedis</taxon>
        <taxon>Chytridiomycota</taxon>
        <taxon>Chytridiomycota incertae sedis</taxon>
        <taxon>Monoblepharidomycetes</taxon>
        <taxon>Monoblepharidales</taxon>
        <taxon>Gonapodyaceae</taxon>
        <taxon>Gonapodya</taxon>
    </lineage>
</organism>
<dbReference type="InterPro" id="IPR002110">
    <property type="entry name" value="Ankyrin_rpt"/>
</dbReference>
<dbReference type="AlphaFoldDB" id="A0A138ZYD0"/>
<name>A0A138ZYD0_GONPJ</name>
<evidence type="ECO:0000256" key="2">
    <source>
        <dbReference type="ARBA" id="ARBA00023043"/>
    </source>
</evidence>
<protein>
    <submittedName>
        <fullName evidence="3">Uncharacterized protein</fullName>
    </submittedName>
</protein>
<accession>A0A138ZYD0</accession>
<dbReference type="STRING" id="1344416.A0A138ZYD0"/>
<dbReference type="InterPro" id="IPR050745">
    <property type="entry name" value="Multifunctional_regulatory"/>
</dbReference>
<evidence type="ECO:0000313" key="4">
    <source>
        <dbReference type="Proteomes" id="UP000070544"/>
    </source>
</evidence>
<keyword evidence="1" id="KW-0677">Repeat</keyword>
<dbReference type="Proteomes" id="UP000070544">
    <property type="component" value="Unassembled WGS sequence"/>
</dbReference>
<keyword evidence="4" id="KW-1185">Reference proteome</keyword>
<dbReference type="Gene3D" id="1.25.40.20">
    <property type="entry name" value="Ankyrin repeat-containing domain"/>
    <property type="match status" value="1"/>
</dbReference>
<sequence length="253" mass="27945">MTSELPDQAFPLMALPPEVILCLATWWTDTRLGLPTETMCRSLSNVLRDTQTIAHRGLRRFGSSNNAIRAETARANRDYQVMKEILRVGSMGRDRDRVVGVSFFKTLARDGDVPLTTLILRNSSIPQKTKDTALALRAASHAGMAATVEVLLRNGANVLARESLALTTAYHFGHQSVVELHLQHGADARAWHARCTYGRVDMIAFLVAHGADVHAKNREALRKRLPILQTWATQPGNRQGAVGARARRGYVCT</sequence>
<dbReference type="SUPFAM" id="SSF48403">
    <property type="entry name" value="Ankyrin repeat"/>
    <property type="match status" value="1"/>
</dbReference>